<feature type="chain" id="PRO_5043393736" description="ZP domain-containing protein" evidence="3">
    <location>
        <begin position="18"/>
        <end position="741"/>
    </location>
</feature>
<name>A0AAV2MLV1_KNICA</name>
<reference evidence="5 6" key="1">
    <citation type="submission" date="2024-04" db="EMBL/GenBank/DDBJ databases">
        <authorList>
            <person name="Waldvogel A.-M."/>
            <person name="Schoenle A."/>
        </authorList>
    </citation>
    <scope>NUCLEOTIDE SEQUENCE [LARGE SCALE GENOMIC DNA]</scope>
</reference>
<dbReference type="EMBL" id="OZ035830">
    <property type="protein sequence ID" value="CAL1614165.1"/>
    <property type="molecule type" value="Genomic_DNA"/>
</dbReference>
<evidence type="ECO:0000313" key="6">
    <source>
        <dbReference type="Proteomes" id="UP001497482"/>
    </source>
</evidence>
<dbReference type="Gene3D" id="2.60.40.4100">
    <property type="entry name" value="Zona pellucida, ZP-C domain"/>
    <property type="match status" value="1"/>
</dbReference>
<evidence type="ECO:0000259" key="4">
    <source>
        <dbReference type="PROSITE" id="PS51034"/>
    </source>
</evidence>
<dbReference type="PANTHER" id="PTHR14002:SF50">
    <property type="entry name" value="ALPHA-TECTORIN-LIKE-RELATED"/>
    <property type="match status" value="1"/>
</dbReference>
<dbReference type="Gene3D" id="2.60.40.3210">
    <property type="entry name" value="Zona pellucida, ZP-N domain"/>
    <property type="match status" value="1"/>
</dbReference>
<gene>
    <name evidence="5" type="ORF">KC01_LOCUS40236</name>
</gene>
<organism evidence="5 6">
    <name type="scientific">Knipowitschia caucasica</name>
    <name type="common">Caucasian dwarf goby</name>
    <name type="synonym">Pomatoschistus caucasicus</name>
    <dbReference type="NCBI Taxonomy" id="637954"/>
    <lineage>
        <taxon>Eukaryota</taxon>
        <taxon>Metazoa</taxon>
        <taxon>Chordata</taxon>
        <taxon>Craniata</taxon>
        <taxon>Vertebrata</taxon>
        <taxon>Euteleostomi</taxon>
        <taxon>Actinopterygii</taxon>
        <taxon>Neopterygii</taxon>
        <taxon>Teleostei</taxon>
        <taxon>Neoteleostei</taxon>
        <taxon>Acanthomorphata</taxon>
        <taxon>Gobiaria</taxon>
        <taxon>Gobiiformes</taxon>
        <taxon>Gobioidei</taxon>
        <taxon>Gobiidae</taxon>
        <taxon>Gobiinae</taxon>
        <taxon>Knipowitschia</taxon>
    </lineage>
</organism>
<protein>
    <recommendedName>
        <fullName evidence="4">ZP domain-containing protein</fullName>
    </recommendedName>
</protein>
<evidence type="ECO:0000256" key="1">
    <source>
        <dbReference type="ARBA" id="ARBA00022729"/>
    </source>
</evidence>
<dbReference type="InterPro" id="IPR001507">
    <property type="entry name" value="ZP_dom"/>
</dbReference>
<dbReference type="InterPro" id="IPR014853">
    <property type="entry name" value="VWF/SSPO/ZAN-like_Cys-rich_dom"/>
</dbReference>
<dbReference type="SMART" id="SM00832">
    <property type="entry name" value="C8"/>
    <property type="match status" value="1"/>
</dbReference>
<dbReference type="Proteomes" id="UP001497482">
    <property type="component" value="Chromosome 8"/>
</dbReference>
<evidence type="ECO:0000256" key="2">
    <source>
        <dbReference type="ARBA" id="ARBA00023157"/>
    </source>
</evidence>
<dbReference type="PANTHER" id="PTHR14002">
    <property type="entry name" value="ENDOGLIN/TGF-BETA RECEPTOR TYPE III"/>
    <property type="match status" value="1"/>
</dbReference>
<feature type="domain" description="ZP" evidence="4">
    <location>
        <begin position="470"/>
        <end position="725"/>
    </location>
</feature>
<evidence type="ECO:0000313" key="5">
    <source>
        <dbReference type="EMBL" id="CAL1614165.1"/>
    </source>
</evidence>
<sequence length="741" mass="80954">MLLLLMIVAALSHMTEAAVTSKQHNITACPITVYGIQHTTVYVSEYNGFLYFCFDGFKASAPGDCLRTESSGVGAVSLSLSDQVESNFSSQLDGNSTCSVQFNIEDESNGTKLYLEISPETSAVDSIQLSLGVGEMLLSGCRNQGVVLRRNSKACLSNGSVGICSESSVFSSEPCSTCHKGECLLEPWCSVTGFSISDITGVLTSIPDRCGYSLLSRDGLRLGAVFRDRRRTDVSLLDHISLTVGATHLYMGPGGYKLNGSAVNVSTLQMVEGLSVSRTSSEMSLTYSQEFDLHFNGHSALIYFRGLDVSAATGLCIDASMELNSAKLSELSQDGCDTAHTDVEDPTIDCATATEHCNLLNGSVFAPCHAHVDPDPFISSCTQTLCSYPSEDGLQCSFHHTYQALCSRANVTLSDWETQSHCTDAHGLCQGTYCSEHEFCGIHLNKEMCFCRAVFAQKYRSNKMFGEPTECRDNSATLYLAKCLLNEKGIKEQDLLLNDANDPQCRGIMQPETHMIKFSFDSVHPCGTKFTSENDMVIMSNTIQLMNQTGMVTRHDQFTLDFSCFYSQPKIRTVALRIRDSSVVQQLVSGSWSYNLTMKSFLDSAHTRPVLPQTDLGLDQTVWVQLSAAGLNPSLVSIVVDSCWATSHPQSNSTPKYDLVQQGCPNTKDPTVRVVGNGRGTSSVFFFNMFQFKGSSDIFLHCKVMLCTHKSATCAPTCGSRRRRSIRDDPNPGLITLSWST</sequence>
<dbReference type="InterPro" id="IPR055355">
    <property type="entry name" value="ZP-C"/>
</dbReference>
<dbReference type="Pfam" id="PF00100">
    <property type="entry name" value="Zona_pellucida"/>
    <property type="match status" value="1"/>
</dbReference>
<proteinExistence type="predicted"/>
<accession>A0AAV2MLV1</accession>
<evidence type="ECO:0000256" key="3">
    <source>
        <dbReference type="SAM" id="SignalP"/>
    </source>
</evidence>
<keyword evidence="2" id="KW-1015">Disulfide bond</keyword>
<feature type="signal peptide" evidence="3">
    <location>
        <begin position="1"/>
        <end position="17"/>
    </location>
</feature>
<dbReference type="Pfam" id="PF08742">
    <property type="entry name" value="C8"/>
    <property type="match status" value="1"/>
</dbReference>
<keyword evidence="1 3" id="KW-0732">Signal</keyword>
<dbReference type="AlphaFoldDB" id="A0AAV2MLV1"/>
<dbReference type="PROSITE" id="PS51034">
    <property type="entry name" value="ZP_2"/>
    <property type="match status" value="1"/>
</dbReference>
<dbReference type="SMART" id="SM00241">
    <property type="entry name" value="ZP"/>
    <property type="match status" value="1"/>
</dbReference>
<dbReference type="InterPro" id="IPR042235">
    <property type="entry name" value="ZP-C_dom"/>
</dbReference>
<keyword evidence="6" id="KW-1185">Reference proteome</keyword>